<gene>
    <name evidence="7" type="ORF">ACFPYI_19640</name>
</gene>
<feature type="transmembrane region" description="Helical" evidence="6">
    <location>
        <begin position="177"/>
        <end position="197"/>
    </location>
</feature>
<evidence type="ECO:0000256" key="4">
    <source>
        <dbReference type="ARBA" id="ARBA00022989"/>
    </source>
</evidence>
<feature type="transmembrane region" description="Helical" evidence="6">
    <location>
        <begin position="76"/>
        <end position="99"/>
    </location>
</feature>
<protein>
    <submittedName>
        <fullName evidence="7">Branched-chain amino acid ABC transporter permease</fullName>
    </submittedName>
</protein>
<keyword evidence="3 6" id="KW-0812">Transmembrane</keyword>
<name>A0ABD5RSM6_9EURY</name>
<comment type="subcellular location">
    <subcellularLocation>
        <location evidence="1">Cell membrane</location>
        <topology evidence="1">Multi-pass membrane protein</topology>
    </subcellularLocation>
</comment>
<dbReference type="CDD" id="cd06581">
    <property type="entry name" value="TM_PBP1_LivM_like"/>
    <property type="match status" value="1"/>
</dbReference>
<feature type="transmembrane region" description="Helical" evidence="6">
    <location>
        <begin position="105"/>
        <end position="132"/>
    </location>
</feature>
<feature type="transmembrane region" description="Helical" evidence="6">
    <location>
        <begin position="263"/>
        <end position="290"/>
    </location>
</feature>
<feature type="transmembrane region" description="Helical" evidence="6">
    <location>
        <begin position="50"/>
        <end position="69"/>
    </location>
</feature>
<keyword evidence="2" id="KW-1003">Cell membrane</keyword>
<dbReference type="Proteomes" id="UP001596099">
    <property type="component" value="Unassembled WGS sequence"/>
</dbReference>
<dbReference type="EMBL" id="JBHSQH010000002">
    <property type="protein sequence ID" value="MFC5973548.1"/>
    <property type="molecule type" value="Genomic_DNA"/>
</dbReference>
<evidence type="ECO:0000256" key="5">
    <source>
        <dbReference type="ARBA" id="ARBA00023136"/>
    </source>
</evidence>
<proteinExistence type="predicted"/>
<sequence length="342" mass="35546">MSTDTASGVAGEQIDGDLERIEWQSVARSVGITLVLGLLAIPLVSASSYVGYTALLVLVFAVMASGYNLMLGWPNLLVFCPAALAVIGGVTSALLVNVFGVPYLLAMLAGGVVAAVVGSLVALSAIAIGSSFEIIIATLAFEEIVYYLFTNWGAVGPTGISGIPAPAIGPVTFETQVAQYLFLLAVLTVAVAVVATFDRSLVGTLAVATSENEDLLRSIGYNPTRYKFVSVVVGALLLGVGGSLYAHVNGLITPGGFTLDQTVFLLVIAVVGGLRTVHGPIIGAIILVGLPEVVRTFGLSDMKPYIVGGMLIVVVLFLPRGVLGGLYDRLGNGGDRSWRFWR</sequence>
<feature type="transmembrane region" description="Helical" evidence="6">
    <location>
        <begin position="302"/>
        <end position="322"/>
    </location>
</feature>
<dbReference type="AlphaFoldDB" id="A0ABD5RSM6"/>
<dbReference type="PANTHER" id="PTHR30482">
    <property type="entry name" value="HIGH-AFFINITY BRANCHED-CHAIN AMINO ACID TRANSPORT SYSTEM PERMEASE"/>
    <property type="match status" value="1"/>
</dbReference>
<dbReference type="Pfam" id="PF02653">
    <property type="entry name" value="BPD_transp_2"/>
    <property type="match status" value="1"/>
</dbReference>
<comment type="caution">
    <text evidence="7">The sequence shown here is derived from an EMBL/GenBank/DDBJ whole genome shotgun (WGS) entry which is preliminary data.</text>
</comment>
<evidence type="ECO:0000256" key="6">
    <source>
        <dbReference type="SAM" id="Phobius"/>
    </source>
</evidence>
<dbReference type="PANTHER" id="PTHR30482:SF10">
    <property type="entry name" value="HIGH-AFFINITY BRANCHED-CHAIN AMINO ACID TRANSPORT PROTEIN BRAE"/>
    <property type="match status" value="1"/>
</dbReference>
<dbReference type="InterPro" id="IPR001851">
    <property type="entry name" value="ABC_transp_permease"/>
</dbReference>
<organism evidence="7 8">
    <name type="scientific">Halomarina salina</name>
    <dbReference type="NCBI Taxonomy" id="1872699"/>
    <lineage>
        <taxon>Archaea</taxon>
        <taxon>Methanobacteriati</taxon>
        <taxon>Methanobacteriota</taxon>
        <taxon>Stenosarchaea group</taxon>
        <taxon>Halobacteria</taxon>
        <taxon>Halobacteriales</taxon>
        <taxon>Natronomonadaceae</taxon>
        <taxon>Halomarina</taxon>
    </lineage>
</organism>
<evidence type="ECO:0000256" key="3">
    <source>
        <dbReference type="ARBA" id="ARBA00022692"/>
    </source>
</evidence>
<evidence type="ECO:0000313" key="7">
    <source>
        <dbReference type="EMBL" id="MFC5973548.1"/>
    </source>
</evidence>
<evidence type="ECO:0000313" key="8">
    <source>
        <dbReference type="Proteomes" id="UP001596099"/>
    </source>
</evidence>
<evidence type="ECO:0000256" key="2">
    <source>
        <dbReference type="ARBA" id="ARBA00022475"/>
    </source>
</evidence>
<evidence type="ECO:0000256" key="1">
    <source>
        <dbReference type="ARBA" id="ARBA00004651"/>
    </source>
</evidence>
<feature type="transmembrane region" description="Helical" evidence="6">
    <location>
        <begin position="226"/>
        <end position="248"/>
    </location>
</feature>
<keyword evidence="8" id="KW-1185">Reference proteome</keyword>
<dbReference type="GO" id="GO:0005886">
    <property type="term" value="C:plasma membrane"/>
    <property type="evidence" value="ECO:0007669"/>
    <property type="project" value="UniProtKB-SubCell"/>
</dbReference>
<feature type="transmembrane region" description="Helical" evidence="6">
    <location>
        <begin position="144"/>
        <end position="165"/>
    </location>
</feature>
<keyword evidence="4 6" id="KW-1133">Transmembrane helix</keyword>
<dbReference type="RefSeq" id="WP_247420535.1">
    <property type="nucleotide sequence ID" value="NZ_JALLGW010000003.1"/>
</dbReference>
<dbReference type="InterPro" id="IPR043428">
    <property type="entry name" value="LivM-like"/>
</dbReference>
<keyword evidence="5 6" id="KW-0472">Membrane</keyword>
<accession>A0ABD5RSM6</accession>
<reference evidence="7 8" key="1">
    <citation type="journal article" date="2019" name="Int. J. Syst. Evol. Microbiol.">
        <title>The Global Catalogue of Microorganisms (GCM) 10K type strain sequencing project: providing services to taxonomists for standard genome sequencing and annotation.</title>
        <authorList>
            <consortium name="The Broad Institute Genomics Platform"/>
            <consortium name="The Broad Institute Genome Sequencing Center for Infectious Disease"/>
            <person name="Wu L."/>
            <person name="Ma J."/>
        </authorList>
    </citation>
    <scope>NUCLEOTIDE SEQUENCE [LARGE SCALE GENOMIC DNA]</scope>
    <source>
        <strain evidence="7 8">CGMCC 1.12543</strain>
    </source>
</reference>